<dbReference type="AlphaFoldDB" id="A0A2S9J619"/>
<reference evidence="1 2" key="1">
    <citation type="submission" date="2018-02" db="EMBL/GenBank/DDBJ databases">
        <title>The draft genome of Sphingobacterium sp. 5JN-11.</title>
        <authorList>
            <person name="Liu L."/>
            <person name="Li L."/>
            <person name="Liang L."/>
            <person name="Zhang X."/>
            <person name="Wang T."/>
        </authorList>
    </citation>
    <scope>NUCLEOTIDE SEQUENCE [LARGE SCALE GENOMIC DNA]</scope>
    <source>
        <strain evidence="1 2">5JN-11</strain>
    </source>
</reference>
<dbReference type="SUPFAM" id="SSF53448">
    <property type="entry name" value="Nucleotide-diphospho-sugar transferases"/>
    <property type="match status" value="1"/>
</dbReference>
<evidence type="ECO:0000313" key="2">
    <source>
        <dbReference type="Proteomes" id="UP000239711"/>
    </source>
</evidence>
<comment type="caution">
    <text evidence="1">The sequence shown here is derived from an EMBL/GenBank/DDBJ whole genome shotgun (WGS) entry which is preliminary data.</text>
</comment>
<evidence type="ECO:0000313" key="1">
    <source>
        <dbReference type="EMBL" id="PRD48222.1"/>
    </source>
</evidence>
<dbReference type="OrthoDB" id="9802881at2"/>
<accession>A0A2S9J619</accession>
<proteinExistence type="predicted"/>
<name>A0A2S9J619_9SPHI</name>
<gene>
    <name evidence="1" type="ORF">C5745_06875</name>
</gene>
<dbReference type="InterPro" id="IPR029044">
    <property type="entry name" value="Nucleotide-diphossugar_trans"/>
</dbReference>
<protein>
    <submittedName>
        <fullName evidence="1">Capsular biosynthesis protein</fullName>
    </submittedName>
</protein>
<dbReference type="EMBL" id="PVBQ01000004">
    <property type="protein sequence ID" value="PRD48222.1"/>
    <property type="molecule type" value="Genomic_DNA"/>
</dbReference>
<dbReference type="InterPro" id="IPR008441">
    <property type="entry name" value="AfumC-like_glycosyl_Trfase"/>
</dbReference>
<keyword evidence="2" id="KW-1185">Reference proteome</keyword>
<dbReference type="Gene3D" id="3.90.550.20">
    <property type="match status" value="1"/>
</dbReference>
<dbReference type="GO" id="GO:0016757">
    <property type="term" value="F:glycosyltransferase activity"/>
    <property type="evidence" value="ECO:0007669"/>
    <property type="project" value="InterPro"/>
</dbReference>
<sequence length="310" mass="36708">MGVSQIPLVKAMWSYLRKRKILAKHKEVAAFWQIIIDDYDNEKLPKYEVLPKKTLNTHKIIWQYWGQGFQDENLPEVVSICAASVDRHKADYKVIRLDDSSIKEYLDIPTFVWEKFDNIEGFNRTFFSDLLRVALLNAYGGVWLDATVLLTGSLPAYLERYEYFLYQRDSNEQHKQYWESTYAYYWGWHPDFKVNMLSSIMFAQKNSQMIAVLLDLMLYYWQTQDKLVDYFCFQILYQELITGKLADKRCPIVSDVIPHLLQTKINDGCDFVSYEEAFAKGNIHKMSYFDEEVLVKFRDLITKSIRSDCL</sequence>
<dbReference type="Pfam" id="PF05704">
    <property type="entry name" value="Caps_synth"/>
    <property type="match status" value="1"/>
</dbReference>
<dbReference type="Proteomes" id="UP000239711">
    <property type="component" value="Unassembled WGS sequence"/>
</dbReference>
<organism evidence="1 2">
    <name type="scientific">Sphingobacterium haloxyli</name>
    <dbReference type="NCBI Taxonomy" id="2100533"/>
    <lineage>
        <taxon>Bacteria</taxon>
        <taxon>Pseudomonadati</taxon>
        <taxon>Bacteroidota</taxon>
        <taxon>Sphingobacteriia</taxon>
        <taxon>Sphingobacteriales</taxon>
        <taxon>Sphingobacteriaceae</taxon>
        <taxon>Sphingobacterium</taxon>
    </lineage>
</organism>
<dbReference type="RefSeq" id="WP_105716249.1">
    <property type="nucleotide sequence ID" value="NZ_PVBQ01000004.1"/>
</dbReference>